<dbReference type="PANTHER" id="PTHR48051">
    <property type="match status" value="1"/>
</dbReference>
<feature type="region of interest" description="Disordered" evidence="3">
    <location>
        <begin position="124"/>
        <end position="147"/>
    </location>
</feature>
<reference evidence="4 5" key="1">
    <citation type="submission" date="2019-06" db="EMBL/GenBank/DDBJ databases">
        <title>Wine fermentation using esterase from Monascus purpureus.</title>
        <authorList>
            <person name="Geng C."/>
            <person name="Zhang Y."/>
        </authorList>
    </citation>
    <scope>NUCLEOTIDE SEQUENCE [LARGE SCALE GENOMIC DNA]</scope>
    <source>
        <strain evidence="4">HQ1</strain>
    </source>
</reference>
<accession>A0A507R157</accession>
<feature type="compositionally biased region" description="Polar residues" evidence="3">
    <location>
        <begin position="19"/>
        <end position="28"/>
    </location>
</feature>
<gene>
    <name evidence="4" type="ORF">MPDQ_001140</name>
</gene>
<dbReference type="PROSITE" id="PS51450">
    <property type="entry name" value="LRR"/>
    <property type="match status" value="1"/>
</dbReference>
<dbReference type="EMBL" id="VIFY01000013">
    <property type="protein sequence ID" value="TQB75939.1"/>
    <property type="molecule type" value="Genomic_DNA"/>
</dbReference>
<dbReference type="InterPro" id="IPR001611">
    <property type="entry name" value="Leu-rich_rpt"/>
</dbReference>
<dbReference type="OrthoDB" id="1274115at2759"/>
<dbReference type="Gene3D" id="3.80.10.10">
    <property type="entry name" value="Ribonuclease Inhibitor"/>
    <property type="match status" value="1"/>
</dbReference>
<protein>
    <submittedName>
        <fullName evidence="4">Uncharacterized protein</fullName>
    </submittedName>
</protein>
<comment type="caution">
    <text evidence="4">The sequence shown here is derived from an EMBL/GenBank/DDBJ whole genome shotgun (WGS) entry which is preliminary data.</text>
</comment>
<keyword evidence="1" id="KW-0433">Leucine-rich repeat</keyword>
<evidence type="ECO:0000313" key="4">
    <source>
        <dbReference type="EMBL" id="TQB75939.1"/>
    </source>
</evidence>
<dbReference type="AlphaFoldDB" id="A0A507R157"/>
<sequence length="505" mass="57228">MDNEVPLPPPPRIRHRSPTAKQARQSDASLPSSNSISRSRTSYQFPARFDDRSSQPSSDPAFFSSDDIPASGLENYDNAPSSTAASRKRRYQGTWWGEMVFNLKRKRADFKDKRFVDSGVWMGSDESLRDSPSEDMLWEGQPGSKNEHWPVAAQSRAVFKGIEEPEEHKVARAIVLECLEKGQDSVDLSNSYLRTVPPGLLGPLQHLTKVPIVEPPITEDLYSSLQPFLRLFLSGNALTALSRELFELRTLKVLSLRNNKLSRIPPAIRNLTDLQELNISVNRLQYLPWELLWLIRKGDLRHLVVRPNPLAQMEDTPVALWHYENNGEEGIPLNGNTNDLKLFKYEGPPPEEAWAPIHIATGPVQRFSMEGFPIPSAGTRHSNRNNMSAANQTQSRVPSLREVALLTLSRSPYFDQISDSEIATFPALIARLLWKAREVRNAAGQSCSVCHRSFVVPRAEWIEWWDCSTYENGLKRPRYSGESLRPLPFQRFGCSWACVPSQEEE</sequence>
<dbReference type="InterPro" id="IPR032675">
    <property type="entry name" value="LRR_dom_sf"/>
</dbReference>
<evidence type="ECO:0000256" key="2">
    <source>
        <dbReference type="ARBA" id="ARBA00022737"/>
    </source>
</evidence>
<dbReference type="SUPFAM" id="SSF52058">
    <property type="entry name" value="L domain-like"/>
    <property type="match status" value="1"/>
</dbReference>
<keyword evidence="5" id="KW-1185">Reference proteome</keyword>
<feature type="compositionally biased region" description="Low complexity" evidence="3">
    <location>
        <begin position="29"/>
        <end position="42"/>
    </location>
</feature>
<dbReference type="GO" id="GO:0005737">
    <property type="term" value="C:cytoplasm"/>
    <property type="evidence" value="ECO:0007669"/>
    <property type="project" value="TreeGrafter"/>
</dbReference>
<dbReference type="Proteomes" id="UP000319663">
    <property type="component" value="Unassembled WGS sequence"/>
</dbReference>
<dbReference type="InterPro" id="IPR050216">
    <property type="entry name" value="LRR_domain-containing"/>
</dbReference>
<feature type="compositionally biased region" description="Pro residues" evidence="3">
    <location>
        <begin position="1"/>
        <end position="11"/>
    </location>
</feature>
<dbReference type="Pfam" id="PF13855">
    <property type="entry name" value="LRR_8"/>
    <property type="match status" value="1"/>
</dbReference>
<organism evidence="4 5">
    <name type="scientific">Monascus purpureus</name>
    <name type="common">Red mold</name>
    <name type="synonym">Monascus anka</name>
    <dbReference type="NCBI Taxonomy" id="5098"/>
    <lineage>
        <taxon>Eukaryota</taxon>
        <taxon>Fungi</taxon>
        <taxon>Dikarya</taxon>
        <taxon>Ascomycota</taxon>
        <taxon>Pezizomycotina</taxon>
        <taxon>Eurotiomycetes</taxon>
        <taxon>Eurotiomycetidae</taxon>
        <taxon>Eurotiales</taxon>
        <taxon>Aspergillaceae</taxon>
        <taxon>Monascus</taxon>
    </lineage>
</organism>
<keyword evidence="2" id="KW-0677">Repeat</keyword>
<evidence type="ECO:0000256" key="1">
    <source>
        <dbReference type="ARBA" id="ARBA00022614"/>
    </source>
</evidence>
<feature type="compositionally biased region" description="Low complexity" evidence="3">
    <location>
        <begin position="54"/>
        <end position="67"/>
    </location>
</feature>
<dbReference type="InterPro" id="IPR003591">
    <property type="entry name" value="Leu-rich_rpt_typical-subtyp"/>
</dbReference>
<proteinExistence type="predicted"/>
<name>A0A507R157_MONPU</name>
<dbReference type="SMART" id="SM00369">
    <property type="entry name" value="LRR_TYP"/>
    <property type="match status" value="2"/>
</dbReference>
<dbReference type="PANTHER" id="PTHR48051:SF1">
    <property type="entry name" value="RAS SUPPRESSOR PROTEIN 1"/>
    <property type="match status" value="1"/>
</dbReference>
<evidence type="ECO:0000313" key="5">
    <source>
        <dbReference type="Proteomes" id="UP000319663"/>
    </source>
</evidence>
<feature type="region of interest" description="Disordered" evidence="3">
    <location>
        <begin position="1"/>
        <end position="88"/>
    </location>
</feature>
<evidence type="ECO:0000256" key="3">
    <source>
        <dbReference type="SAM" id="MobiDB-lite"/>
    </source>
</evidence>
<dbReference type="STRING" id="5098.A0A507R157"/>